<dbReference type="InterPro" id="IPR000109">
    <property type="entry name" value="POT_fam"/>
</dbReference>
<keyword evidence="2" id="KW-0813">Transport</keyword>
<feature type="transmembrane region" description="Helical" evidence="8">
    <location>
        <begin position="148"/>
        <end position="169"/>
    </location>
</feature>
<feature type="transmembrane region" description="Helical" evidence="8">
    <location>
        <begin position="244"/>
        <end position="272"/>
    </location>
</feature>
<evidence type="ECO:0000256" key="5">
    <source>
        <dbReference type="ARBA" id="ARBA00022989"/>
    </source>
</evidence>
<proteinExistence type="predicted"/>
<feature type="transmembrane region" description="Helical" evidence="8">
    <location>
        <begin position="181"/>
        <end position="199"/>
    </location>
</feature>
<dbReference type="PANTHER" id="PTHR23517:SF15">
    <property type="entry name" value="PROTON-DEPENDENT OLIGOPEPTIDE FAMILY TRANSPORT PROTEIN"/>
    <property type="match status" value="1"/>
</dbReference>
<dbReference type="InterPro" id="IPR050171">
    <property type="entry name" value="MFS_Transporters"/>
</dbReference>
<dbReference type="Proteomes" id="UP000214689">
    <property type="component" value="Chromosome"/>
</dbReference>
<sequence length="455" mass="50391">MTELEKKRKYPIAFWICGCTEIFERLSFYLGRSLILVFVSTAVASGGLGLANTTAAKMQADLTAYSYLAGFLGAFITDKLIGARYTTPAGMLIISFGYFSGSIAHDAKLVYVMVFCVAFGLGLFKTGPLIGRVVKPQDLNSAYSIRYSLVNVGAFFGPLLAGILYQYTFKSGDVLGFRPCFRLAAISMLLGCIWFTVGMKLKGNDYGKKPFKMYKTEEELKREAEEKAAAKTHQKMTLLEKKRVSAIILVSAFQIIFWLFWYLAYLPIYYHWTENMNWKVGGFTVPTTWFDSLNALFCVISGPLTALLWQKLAARPQGDMSIFKKLGLGLGFLGIGYIYYAVIDIVRGDSKPTVLLLVVFFVFLTLGEMFFSPLGNAFIGQYSPSRLLAIMSAVWGLGLFAAAKLYGNVYAFAFSGKFAFSKACIAIAAVAFVSTIILFTLDGKLMSLVKNKDEE</sequence>
<feature type="transmembrane region" description="Helical" evidence="8">
    <location>
        <begin position="292"/>
        <end position="310"/>
    </location>
</feature>
<dbReference type="EMBL" id="CP016199">
    <property type="protein sequence ID" value="ASS37821.1"/>
    <property type="molecule type" value="Genomic_DNA"/>
</dbReference>
<dbReference type="RefSeq" id="WP_094234051.1">
    <property type="nucleotide sequence ID" value="NZ_CP016199.1"/>
</dbReference>
<keyword evidence="10" id="KW-1185">Reference proteome</keyword>
<dbReference type="Pfam" id="PF00854">
    <property type="entry name" value="PTR2"/>
    <property type="match status" value="1"/>
</dbReference>
<evidence type="ECO:0000256" key="7">
    <source>
        <dbReference type="SAM" id="Coils"/>
    </source>
</evidence>
<feature type="transmembrane region" description="Helical" evidence="8">
    <location>
        <begin position="354"/>
        <end position="375"/>
    </location>
</feature>
<evidence type="ECO:0000313" key="10">
    <source>
        <dbReference type="Proteomes" id="UP000214689"/>
    </source>
</evidence>
<evidence type="ECO:0000256" key="8">
    <source>
        <dbReference type="SAM" id="Phobius"/>
    </source>
</evidence>
<dbReference type="PANTHER" id="PTHR23517">
    <property type="entry name" value="RESISTANCE PROTEIN MDTM, PUTATIVE-RELATED-RELATED"/>
    <property type="match status" value="1"/>
</dbReference>
<organism evidence="9 10">
    <name type="scientific">Mogibacterium pumilum</name>
    <dbReference type="NCBI Taxonomy" id="86332"/>
    <lineage>
        <taxon>Bacteria</taxon>
        <taxon>Bacillati</taxon>
        <taxon>Bacillota</taxon>
        <taxon>Clostridia</taxon>
        <taxon>Peptostreptococcales</taxon>
        <taxon>Anaerovoracaceae</taxon>
        <taxon>Mogibacterium</taxon>
    </lineage>
</organism>
<reference evidence="10" key="1">
    <citation type="submission" date="2016-05" db="EMBL/GenBank/DDBJ databases">
        <authorList>
            <person name="Holder M.E."/>
            <person name="Ajami N.J."/>
            <person name="Petrosino J.F."/>
        </authorList>
    </citation>
    <scope>NUCLEOTIDE SEQUENCE [LARGE SCALE GENOMIC DNA]</scope>
    <source>
        <strain evidence="10">ATCC 700696</strain>
    </source>
</reference>
<dbReference type="OrthoDB" id="9772725at2"/>
<feature type="transmembrane region" description="Helical" evidence="8">
    <location>
        <begin position="85"/>
        <end position="103"/>
    </location>
</feature>
<name>A0A223AS88_9FIRM</name>
<keyword evidence="6 8" id="KW-0472">Membrane</keyword>
<dbReference type="Gene3D" id="1.20.1250.20">
    <property type="entry name" value="MFS general substrate transporter like domains"/>
    <property type="match status" value="2"/>
</dbReference>
<keyword evidence="3" id="KW-1003">Cell membrane</keyword>
<keyword evidence="4 8" id="KW-0812">Transmembrane</keyword>
<accession>A0A223AS88</accession>
<keyword evidence="7" id="KW-0175">Coiled coil</keyword>
<feature type="transmembrane region" description="Helical" evidence="8">
    <location>
        <begin position="419"/>
        <end position="441"/>
    </location>
</feature>
<comment type="subcellular location">
    <subcellularLocation>
        <location evidence="1">Cell membrane</location>
        <topology evidence="1">Multi-pass membrane protein</topology>
    </subcellularLocation>
</comment>
<dbReference type="GO" id="GO:0005886">
    <property type="term" value="C:plasma membrane"/>
    <property type="evidence" value="ECO:0007669"/>
    <property type="project" value="UniProtKB-SubCell"/>
</dbReference>
<dbReference type="InterPro" id="IPR036259">
    <property type="entry name" value="MFS_trans_sf"/>
</dbReference>
<feature type="transmembrane region" description="Helical" evidence="8">
    <location>
        <begin position="109"/>
        <end position="127"/>
    </location>
</feature>
<evidence type="ECO:0000256" key="2">
    <source>
        <dbReference type="ARBA" id="ARBA00022448"/>
    </source>
</evidence>
<evidence type="ECO:0000313" key="9">
    <source>
        <dbReference type="EMBL" id="ASS37821.1"/>
    </source>
</evidence>
<feature type="transmembrane region" description="Helical" evidence="8">
    <location>
        <begin position="322"/>
        <end position="342"/>
    </location>
</feature>
<evidence type="ECO:0000256" key="1">
    <source>
        <dbReference type="ARBA" id="ARBA00004651"/>
    </source>
</evidence>
<dbReference type="GO" id="GO:0022857">
    <property type="term" value="F:transmembrane transporter activity"/>
    <property type="evidence" value="ECO:0007669"/>
    <property type="project" value="InterPro"/>
</dbReference>
<dbReference type="AlphaFoldDB" id="A0A223AS88"/>
<feature type="transmembrane region" description="Helical" evidence="8">
    <location>
        <begin position="62"/>
        <end position="78"/>
    </location>
</feature>
<protein>
    <submittedName>
        <fullName evidence="9">MFS transporter</fullName>
    </submittedName>
</protein>
<feature type="transmembrane region" description="Helical" evidence="8">
    <location>
        <begin position="387"/>
        <end position="407"/>
    </location>
</feature>
<feature type="coiled-coil region" evidence="7">
    <location>
        <begin position="214"/>
        <end position="241"/>
    </location>
</feature>
<dbReference type="SUPFAM" id="SSF103473">
    <property type="entry name" value="MFS general substrate transporter"/>
    <property type="match status" value="1"/>
</dbReference>
<gene>
    <name evidence="9" type="ORF">AXF17_04720</name>
</gene>
<keyword evidence="5 8" id="KW-1133">Transmembrane helix</keyword>
<evidence type="ECO:0000256" key="3">
    <source>
        <dbReference type="ARBA" id="ARBA00022475"/>
    </source>
</evidence>
<evidence type="ECO:0000256" key="6">
    <source>
        <dbReference type="ARBA" id="ARBA00023136"/>
    </source>
</evidence>
<feature type="transmembrane region" description="Helical" evidence="8">
    <location>
        <begin position="34"/>
        <end position="56"/>
    </location>
</feature>
<evidence type="ECO:0000256" key="4">
    <source>
        <dbReference type="ARBA" id="ARBA00022692"/>
    </source>
</evidence>